<dbReference type="Proteomes" id="UP000277582">
    <property type="component" value="Unassembled WGS sequence"/>
</dbReference>
<feature type="transmembrane region" description="Helical" evidence="6">
    <location>
        <begin position="6"/>
        <end position="23"/>
    </location>
</feature>
<dbReference type="InterPro" id="IPR022791">
    <property type="entry name" value="L-PG_synthase/AglD"/>
</dbReference>
<dbReference type="PANTHER" id="PTHR40277:SF1">
    <property type="entry name" value="BLL5419 PROTEIN"/>
    <property type="match status" value="1"/>
</dbReference>
<name>A0A3R9PGS5_9CREN</name>
<reference evidence="7 8" key="1">
    <citation type="submission" date="2018-10" db="EMBL/GenBank/DDBJ databases">
        <title>Co-occurring genomic capacity for anaerobic methane metabolism and dissimilatory sulfite reduction discovered in the Korarchaeota.</title>
        <authorList>
            <person name="Mckay L.J."/>
            <person name="Dlakic M."/>
            <person name="Fields M.W."/>
            <person name="Delmont T.O."/>
            <person name="Eren A.M."/>
            <person name="Jay Z.J."/>
            <person name="Klingelsmith K.B."/>
            <person name="Rusch D.B."/>
            <person name="Inskeep W.P."/>
        </authorList>
    </citation>
    <scope>NUCLEOTIDE SEQUENCE [LARGE SCALE GENOMIC DNA]</scope>
    <source>
        <strain evidence="7 8">MDKW</strain>
    </source>
</reference>
<protein>
    <submittedName>
        <fullName evidence="7">UPF0104 family protein</fullName>
    </submittedName>
</protein>
<dbReference type="OrthoDB" id="15513at2157"/>
<keyword evidence="8" id="KW-1185">Reference proteome</keyword>
<dbReference type="GO" id="GO:0005886">
    <property type="term" value="C:plasma membrane"/>
    <property type="evidence" value="ECO:0007669"/>
    <property type="project" value="UniProtKB-SubCell"/>
</dbReference>
<keyword evidence="2" id="KW-1003">Cell membrane</keyword>
<keyword evidence="3 6" id="KW-0812">Transmembrane</keyword>
<feature type="transmembrane region" description="Helical" evidence="6">
    <location>
        <begin position="35"/>
        <end position="61"/>
    </location>
</feature>
<dbReference type="RefSeq" id="WP_125671670.1">
    <property type="nucleotide sequence ID" value="NZ_RCOS01000104.1"/>
</dbReference>
<comment type="subcellular location">
    <subcellularLocation>
        <location evidence="1">Cell membrane</location>
        <topology evidence="1">Multi-pass membrane protein</topology>
    </subcellularLocation>
</comment>
<dbReference type="NCBIfam" id="TIGR00374">
    <property type="entry name" value="flippase-like domain"/>
    <property type="match status" value="1"/>
</dbReference>
<evidence type="ECO:0000313" key="7">
    <source>
        <dbReference type="EMBL" id="RSN73990.1"/>
    </source>
</evidence>
<gene>
    <name evidence="7" type="ORF">D6D85_09045</name>
</gene>
<dbReference type="AlphaFoldDB" id="A0A3R9PGS5"/>
<organism evidence="7 8">
    <name type="scientific">Candidatus Methanodesulfokora washburnensis</name>
    <dbReference type="NCBI Taxonomy" id="2478471"/>
    <lineage>
        <taxon>Archaea</taxon>
        <taxon>Thermoproteota</taxon>
        <taxon>Candidatus Korarchaeia</taxon>
        <taxon>Candidatus Korarchaeia incertae sedis</taxon>
        <taxon>Candidatus Methanodesulfokora</taxon>
    </lineage>
</organism>
<feature type="transmembrane region" description="Helical" evidence="6">
    <location>
        <begin position="286"/>
        <end position="314"/>
    </location>
</feature>
<feature type="transmembrane region" description="Helical" evidence="6">
    <location>
        <begin position="73"/>
        <end position="99"/>
    </location>
</feature>
<evidence type="ECO:0000256" key="5">
    <source>
        <dbReference type="ARBA" id="ARBA00023136"/>
    </source>
</evidence>
<feature type="transmembrane region" description="Helical" evidence="6">
    <location>
        <begin position="242"/>
        <end position="262"/>
    </location>
</feature>
<evidence type="ECO:0000256" key="2">
    <source>
        <dbReference type="ARBA" id="ARBA00022475"/>
    </source>
</evidence>
<comment type="caution">
    <text evidence="7">The sequence shown here is derived from an EMBL/GenBank/DDBJ whole genome shotgun (WGS) entry which is preliminary data.</text>
</comment>
<dbReference type="PANTHER" id="PTHR40277">
    <property type="entry name" value="BLL5419 PROTEIN"/>
    <property type="match status" value="1"/>
</dbReference>
<keyword evidence="5 6" id="KW-0472">Membrane</keyword>
<accession>A0A3R9PGS5</accession>
<evidence type="ECO:0000256" key="4">
    <source>
        <dbReference type="ARBA" id="ARBA00022989"/>
    </source>
</evidence>
<dbReference type="Pfam" id="PF03706">
    <property type="entry name" value="LPG_synthase_TM"/>
    <property type="match status" value="1"/>
</dbReference>
<evidence type="ECO:0000256" key="1">
    <source>
        <dbReference type="ARBA" id="ARBA00004651"/>
    </source>
</evidence>
<feature type="transmembrane region" description="Helical" evidence="6">
    <location>
        <begin position="120"/>
        <end position="138"/>
    </location>
</feature>
<proteinExistence type="predicted"/>
<evidence type="ECO:0000256" key="3">
    <source>
        <dbReference type="ARBA" id="ARBA00022692"/>
    </source>
</evidence>
<dbReference type="EMBL" id="RCOS01000104">
    <property type="protein sequence ID" value="RSN73990.1"/>
    <property type="molecule type" value="Genomic_DNA"/>
</dbReference>
<keyword evidence="4 6" id="KW-1133">Transmembrane helix</keyword>
<sequence>MNKGTLILTLLGIILFLLLFPALDLSKIPSYVNRVGLLPVVISIVLINIGVFFYSLGWYLISGRKIPLIDSFLISYSALFMNLLIPTGSTSGEALRVYLAGKTGKMGNSEALSTVIAHRIVMTIPFLVCIALGVSSLSKLAGNLFLPSLMAITLISIGTLLIVKISVTEEYLMRILSLIERVTRRNMEKMRKEIKEYAGAFKNLMNEKRRLAESTACSFANWLLDMAPIFIYLRSLGIEIDLFSGAFIYSFSILMVLIPLGIPGNTGVREWAMASLLMAMGVEKNAAIFVTIISSTITVFLNELLFGFICYIIALKRLGK</sequence>
<evidence type="ECO:0000256" key="6">
    <source>
        <dbReference type="SAM" id="Phobius"/>
    </source>
</evidence>
<evidence type="ECO:0000313" key="8">
    <source>
        <dbReference type="Proteomes" id="UP000277582"/>
    </source>
</evidence>
<feature type="transmembrane region" description="Helical" evidence="6">
    <location>
        <begin position="144"/>
        <end position="167"/>
    </location>
</feature>